<evidence type="ECO:0008006" key="8">
    <source>
        <dbReference type="Google" id="ProtNLM"/>
    </source>
</evidence>
<evidence type="ECO:0000313" key="6">
    <source>
        <dbReference type="EMBL" id="CAF3780709.1"/>
    </source>
</evidence>
<feature type="signal peptide" evidence="1">
    <location>
        <begin position="1"/>
        <end position="19"/>
    </location>
</feature>
<evidence type="ECO:0000259" key="3">
    <source>
        <dbReference type="Pfam" id="PF16335"/>
    </source>
</evidence>
<evidence type="ECO:0000256" key="1">
    <source>
        <dbReference type="SAM" id="SignalP"/>
    </source>
</evidence>
<dbReference type="Proteomes" id="UP000663868">
    <property type="component" value="Unassembled WGS sequence"/>
</dbReference>
<feature type="domain" description="DUF4964" evidence="2">
    <location>
        <begin position="23"/>
        <end position="79"/>
    </location>
</feature>
<evidence type="ECO:0000313" key="5">
    <source>
        <dbReference type="EMBL" id="CAF1221314.1"/>
    </source>
</evidence>
<dbReference type="InterPro" id="IPR033433">
    <property type="entry name" value="GtaA_N"/>
</dbReference>
<comment type="caution">
    <text evidence="5">The sequence shown here is derived from an EMBL/GenBank/DDBJ whole genome shotgun (WGS) entry which is preliminary data.</text>
</comment>
<protein>
    <recommendedName>
        <fullName evidence="8">Glutaminase A</fullName>
    </recommendedName>
</protein>
<feature type="chain" id="PRO_5036226575" description="Glutaminase A" evidence="1">
    <location>
        <begin position="20"/>
        <end position="699"/>
    </location>
</feature>
<evidence type="ECO:0000313" key="7">
    <source>
        <dbReference type="Proteomes" id="UP000663860"/>
    </source>
</evidence>
<dbReference type="InterPro" id="IPR032514">
    <property type="entry name" value="GtaA_central"/>
</dbReference>
<organism evidence="5 7">
    <name type="scientific">Adineta steineri</name>
    <dbReference type="NCBI Taxonomy" id="433720"/>
    <lineage>
        <taxon>Eukaryota</taxon>
        <taxon>Metazoa</taxon>
        <taxon>Spiralia</taxon>
        <taxon>Gnathifera</taxon>
        <taxon>Rotifera</taxon>
        <taxon>Eurotatoria</taxon>
        <taxon>Bdelloidea</taxon>
        <taxon>Adinetida</taxon>
        <taxon>Adinetidae</taxon>
        <taxon>Adineta</taxon>
    </lineage>
</organism>
<dbReference type="PANTHER" id="PTHR31987:SF1">
    <property type="entry name" value="GLUTAMINASE A"/>
    <property type="match status" value="1"/>
</dbReference>
<proteinExistence type="predicted"/>
<dbReference type="Proteomes" id="UP000663860">
    <property type="component" value="Unassembled WGS sequence"/>
</dbReference>
<accession>A0A814XW93</accession>
<dbReference type="AlphaFoldDB" id="A0A814XW93"/>
<feature type="domain" description="Glutaminase A central" evidence="3">
    <location>
        <begin position="327"/>
        <end position="668"/>
    </location>
</feature>
<name>A0A814XW93_9BILA</name>
<dbReference type="PANTHER" id="PTHR31987">
    <property type="entry name" value="GLUTAMINASE A-RELATED"/>
    <property type="match status" value="1"/>
</dbReference>
<dbReference type="InterPro" id="IPR032515">
    <property type="entry name" value="DUF4964"/>
</dbReference>
<evidence type="ECO:0000259" key="4">
    <source>
        <dbReference type="Pfam" id="PF17168"/>
    </source>
</evidence>
<reference evidence="5" key="1">
    <citation type="submission" date="2021-02" db="EMBL/GenBank/DDBJ databases">
        <authorList>
            <person name="Nowell W R."/>
        </authorList>
    </citation>
    <scope>NUCLEOTIDE SEQUENCE</scope>
</reference>
<evidence type="ECO:0000259" key="2">
    <source>
        <dbReference type="Pfam" id="PF16334"/>
    </source>
</evidence>
<keyword evidence="1" id="KW-0732">Signal</keyword>
<sequence length="699" mass="79248">MKRVLFGLFIILAVTKANGDPGDFRPPAVPLIVFSPHISVWSFSDNLTDSDTVHWSGSPLDFHGLIDIDNTQVYRFLGTLPSNVPRLIQKKVVVQPWRTIYTFSTPDNTVELVLAFSQPTAIEDPYTYITFNVRALDGKTHNVRLYFDEGPMLGLNDKNEKVFWSRTDDNVTVLTMNAYNQIPFSIRGDATRNNWGYAHLIGPNKTVTNGYQGFGDNLRQAFVNHQAMPSDDTRKPRPAHDQSPSSAFVINLGQVTSQTISSYLIFIFDDVYSMLYFEEWQPPCWRTELNNDPKQLINEAISYYESNMADITDSNELLITLLTNIGGSQYSLLGSLVTRQITGALTRTWSDKQNRSALYMKEISSDGDVSTVDVIYPSSPFFLWLHPEMLRDVLIPVLAYANNETDIHYNLAWAPHHLGTWSVCDILPDEQEQMPMEESANMLLMLAGIVQKLNKADFLQPYWDVMEVWAQYLNSTLPDPGNQLCTDDFEGPSPHNCNLALKGILGLGAYAILLNSTGQAQRATTYMNQAQDHANYWLKAARDDQNYRLQYDLPNTWSQKYNLIFQSILSLNLFPTDTAKLESNYYASKMLDFGIPLDSRSKLTKADWTSWVASFSDDSKEKDVIFGKLYKFANESPDRMPLSDWYDASNGHVLGFRARPVMGGIFIRALLESPLVDNIYNKSKQSSKRHGRVNKCVTS</sequence>
<dbReference type="Pfam" id="PF17168">
    <property type="entry name" value="DUF5127"/>
    <property type="match status" value="1"/>
</dbReference>
<gene>
    <name evidence="5" type="ORF">IZO911_LOCUS29726</name>
    <name evidence="6" type="ORF">KXQ929_LOCUS15904</name>
</gene>
<dbReference type="EMBL" id="CAJNOE010000449">
    <property type="protein sequence ID" value="CAF1221314.1"/>
    <property type="molecule type" value="Genomic_DNA"/>
</dbReference>
<dbReference type="InterPro" id="IPR052743">
    <property type="entry name" value="Glutaminase_GtaA"/>
</dbReference>
<dbReference type="Pfam" id="PF16335">
    <property type="entry name" value="GtaA_6_Hairpin"/>
    <property type="match status" value="1"/>
</dbReference>
<dbReference type="EMBL" id="CAJOBB010000940">
    <property type="protein sequence ID" value="CAF3780709.1"/>
    <property type="molecule type" value="Genomic_DNA"/>
</dbReference>
<feature type="domain" description="Glutaminase A N-terminal" evidence="4">
    <location>
        <begin position="98"/>
        <end position="310"/>
    </location>
</feature>
<dbReference type="Pfam" id="PF16334">
    <property type="entry name" value="DUF4964"/>
    <property type="match status" value="1"/>
</dbReference>